<dbReference type="InterPro" id="IPR036378">
    <property type="entry name" value="FAS1_dom_sf"/>
</dbReference>
<organism evidence="2 3">
    <name type="scientific">Dreissena polymorpha</name>
    <name type="common">Zebra mussel</name>
    <name type="synonym">Mytilus polymorpha</name>
    <dbReference type="NCBI Taxonomy" id="45954"/>
    <lineage>
        <taxon>Eukaryota</taxon>
        <taxon>Metazoa</taxon>
        <taxon>Spiralia</taxon>
        <taxon>Lophotrochozoa</taxon>
        <taxon>Mollusca</taxon>
        <taxon>Bivalvia</taxon>
        <taxon>Autobranchia</taxon>
        <taxon>Heteroconchia</taxon>
        <taxon>Euheterodonta</taxon>
        <taxon>Imparidentia</taxon>
        <taxon>Neoheterodontei</taxon>
        <taxon>Myida</taxon>
        <taxon>Dreissenoidea</taxon>
        <taxon>Dreissenidae</taxon>
        <taxon>Dreissena</taxon>
    </lineage>
</organism>
<dbReference type="AlphaFoldDB" id="A0A9D4BPJ5"/>
<dbReference type="PANTHER" id="PTHR10900:SF77">
    <property type="entry name" value="FI19380P1"/>
    <property type="match status" value="1"/>
</dbReference>
<dbReference type="PANTHER" id="PTHR10900">
    <property type="entry name" value="PERIOSTIN-RELATED"/>
    <property type="match status" value="1"/>
</dbReference>
<reference evidence="2" key="2">
    <citation type="submission" date="2020-11" db="EMBL/GenBank/DDBJ databases">
        <authorList>
            <person name="McCartney M.A."/>
            <person name="Auch B."/>
            <person name="Kono T."/>
            <person name="Mallez S."/>
            <person name="Becker A."/>
            <person name="Gohl D.M."/>
            <person name="Silverstein K.A.T."/>
            <person name="Koren S."/>
            <person name="Bechman K.B."/>
            <person name="Herman A."/>
            <person name="Abrahante J.E."/>
            <person name="Garbe J."/>
        </authorList>
    </citation>
    <scope>NUCLEOTIDE SEQUENCE</scope>
    <source>
        <strain evidence="2">Duluth1</strain>
        <tissue evidence="2">Whole animal</tissue>
    </source>
</reference>
<protein>
    <recommendedName>
        <fullName evidence="1">FAS1 domain-containing protein</fullName>
    </recommendedName>
</protein>
<dbReference type="Gene3D" id="2.30.180.10">
    <property type="entry name" value="FAS1 domain"/>
    <property type="match status" value="2"/>
</dbReference>
<dbReference type="PROSITE" id="PS50213">
    <property type="entry name" value="FAS1"/>
    <property type="match status" value="2"/>
</dbReference>
<proteinExistence type="predicted"/>
<dbReference type="InterPro" id="IPR050904">
    <property type="entry name" value="Adhesion/Biosynth-related"/>
</dbReference>
<name>A0A9D4BPJ5_DREPO</name>
<comment type="caution">
    <text evidence="2">The sequence shown here is derived from an EMBL/GenBank/DDBJ whole genome shotgun (WGS) entry which is preliminary data.</text>
</comment>
<feature type="domain" description="FAS1" evidence="1">
    <location>
        <begin position="375"/>
        <end position="420"/>
    </location>
</feature>
<dbReference type="EMBL" id="JAIWYP010000015">
    <property type="protein sequence ID" value="KAH3700592.1"/>
    <property type="molecule type" value="Genomic_DNA"/>
</dbReference>
<accession>A0A9D4BPJ5</accession>
<dbReference type="Proteomes" id="UP000828390">
    <property type="component" value="Unassembled WGS sequence"/>
</dbReference>
<evidence type="ECO:0000259" key="1">
    <source>
        <dbReference type="PROSITE" id="PS50213"/>
    </source>
</evidence>
<dbReference type="SMART" id="SM00554">
    <property type="entry name" value="FAS1"/>
    <property type="match status" value="1"/>
</dbReference>
<keyword evidence="3" id="KW-1185">Reference proteome</keyword>
<dbReference type="SUPFAM" id="SSF82153">
    <property type="entry name" value="FAS1 domain"/>
    <property type="match status" value="2"/>
</dbReference>
<gene>
    <name evidence="2" type="ORF">DPMN_075571</name>
</gene>
<dbReference type="InterPro" id="IPR000782">
    <property type="entry name" value="FAS1_domain"/>
</dbReference>
<evidence type="ECO:0000313" key="2">
    <source>
        <dbReference type="EMBL" id="KAH3700592.1"/>
    </source>
</evidence>
<reference evidence="2" key="1">
    <citation type="journal article" date="2019" name="bioRxiv">
        <title>The Genome of the Zebra Mussel, Dreissena polymorpha: A Resource for Invasive Species Research.</title>
        <authorList>
            <person name="McCartney M.A."/>
            <person name="Auch B."/>
            <person name="Kono T."/>
            <person name="Mallez S."/>
            <person name="Zhang Y."/>
            <person name="Obille A."/>
            <person name="Becker A."/>
            <person name="Abrahante J.E."/>
            <person name="Garbe J."/>
            <person name="Badalamenti J.P."/>
            <person name="Herman A."/>
            <person name="Mangelson H."/>
            <person name="Liachko I."/>
            <person name="Sullivan S."/>
            <person name="Sone E.D."/>
            <person name="Koren S."/>
            <person name="Silverstein K.A.T."/>
            <person name="Beckman K.B."/>
            <person name="Gohl D.M."/>
        </authorList>
    </citation>
    <scope>NUCLEOTIDE SEQUENCE</scope>
    <source>
        <strain evidence="2">Duluth1</strain>
        <tissue evidence="2">Whole animal</tissue>
    </source>
</reference>
<feature type="domain" description="FAS1" evidence="1">
    <location>
        <begin position="136"/>
        <end position="275"/>
    </location>
</feature>
<evidence type="ECO:0000313" key="3">
    <source>
        <dbReference type="Proteomes" id="UP000828390"/>
    </source>
</evidence>
<dbReference type="Pfam" id="PF02469">
    <property type="entry name" value="Fasciclin"/>
    <property type="match status" value="1"/>
</dbReference>
<sequence length="420" mass="47423">MASRKSVMTLLERQRRLFFGSYNYGDSIVHTVNGAWILTADILASNGIVHLEDRKKAFANSVDPDETPYDAASHLGLRSLLKGISVFWAHTIEDETVYIPRMGTIPNYPANAGILKFYRVGSMPNIPVQNGVIHVIDDLLLFVYRNLRQTKHRQKIRFIQGNLLSLDAEIVTNFTDKTRKMTLFLPIDDAFAKLPQNKQYSIGNNGTHVSRLFRDHLIMYAERDIDSFHDGKNIHDRRRRNIDLVYVEGGRVSAKVTTPDIGCTNGVIHLVNSVLFQRDFTIWYAVMGNNQLSKMKQLISKIQDLMATLGATRNGPMTVFLISDAALNNLPSDTFEHFLSNYNLILESVDGFAFVLPCLYIVGSRIRADVVIEDIWNIVDEMAVQPGLGVMAGILDVIPPLKQILKDTSRTFTMFMPSDQ</sequence>